<dbReference type="PATRIC" id="fig|1653476.3.peg.449"/>
<organism evidence="10 11">
    <name type="scientific">Caldimicrobium thiodismutans</name>
    <dbReference type="NCBI Taxonomy" id="1653476"/>
    <lineage>
        <taxon>Bacteria</taxon>
        <taxon>Pseudomonadati</taxon>
        <taxon>Thermodesulfobacteriota</taxon>
        <taxon>Thermodesulfobacteria</taxon>
        <taxon>Thermodesulfobacteriales</taxon>
        <taxon>Thermodesulfobacteriaceae</taxon>
        <taxon>Caldimicrobium</taxon>
    </lineage>
</organism>
<dbReference type="SUPFAM" id="SSF82829">
    <property type="entry name" value="MesJ substrate recognition domain-like"/>
    <property type="match status" value="1"/>
</dbReference>
<feature type="domain" description="Lysidine-tRNA(Ile) synthetase C-terminal" evidence="9">
    <location>
        <begin position="378"/>
        <end position="449"/>
    </location>
</feature>
<dbReference type="NCBIfam" id="TIGR02432">
    <property type="entry name" value="lysidine_TilS_N"/>
    <property type="match status" value="1"/>
</dbReference>
<dbReference type="Gene3D" id="3.40.50.620">
    <property type="entry name" value="HUPs"/>
    <property type="match status" value="1"/>
</dbReference>
<evidence type="ECO:0000313" key="11">
    <source>
        <dbReference type="Proteomes" id="UP000068196"/>
    </source>
</evidence>
<dbReference type="STRING" id="1653476.THC_0436"/>
<keyword evidence="2 8" id="KW-0963">Cytoplasm</keyword>
<evidence type="ECO:0000256" key="1">
    <source>
        <dbReference type="ARBA" id="ARBA00004496"/>
    </source>
</evidence>
<proteinExistence type="inferred from homology"/>
<dbReference type="Pfam" id="PF11734">
    <property type="entry name" value="TilS_C"/>
    <property type="match status" value="1"/>
</dbReference>
<dbReference type="GO" id="GO:0005737">
    <property type="term" value="C:cytoplasm"/>
    <property type="evidence" value="ECO:0007669"/>
    <property type="project" value="UniProtKB-SubCell"/>
</dbReference>
<keyword evidence="11" id="KW-1185">Reference proteome</keyword>
<keyword evidence="4 8" id="KW-0819">tRNA processing</keyword>
<dbReference type="GO" id="GO:0005524">
    <property type="term" value="F:ATP binding"/>
    <property type="evidence" value="ECO:0007669"/>
    <property type="project" value="UniProtKB-KW"/>
</dbReference>
<comment type="similarity">
    <text evidence="8">Belongs to the tRNA(Ile)-lysidine synthase family.</text>
</comment>
<dbReference type="InterPro" id="IPR011063">
    <property type="entry name" value="TilS/TtcA_N"/>
</dbReference>
<dbReference type="Proteomes" id="UP000068196">
    <property type="component" value="Chromosome"/>
</dbReference>
<evidence type="ECO:0000256" key="6">
    <source>
        <dbReference type="ARBA" id="ARBA00022840"/>
    </source>
</evidence>
<dbReference type="HAMAP" id="MF_01161">
    <property type="entry name" value="tRNA_Ile_lys_synt"/>
    <property type="match status" value="1"/>
</dbReference>
<evidence type="ECO:0000256" key="3">
    <source>
        <dbReference type="ARBA" id="ARBA00022598"/>
    </source>
</evidence>
<protein>
    <recommendedName>
        <fullName evidence="8">tRNA(Ile)-lysidine synthase</fullName>
        <ecNumber evidence="8">6.3.4.19</ecNumber>
    </recommendedName>
    <alternativeName>
        <fullName evidence="8">tRNA(Ile)-2-lysyl-cytidine synthase</fullName>
    </alternativeName>
    <alternativeName>
        <fullName evidence="8">tRNA(Ile)-lysidine synthetase</fullName>
    </alternativeName>
</protein>
<keyword evidence="6" id="KW-0067">ATP-binding</keyword>
<keyword evidence="3 8" id="KW-0436">Ligase</keyword>
<evidence type="ECO:0000256" key="7">
    <source>
        <dbReference type="ARBA" id="ARBA00048539"/>
    </source>
</evidence>
<keyword evidence="5" id="KW-0547">Nucleotide-binding</keyword>
<dbReference type="GO" id="GO:0006400">
    <property type="term" value="P:tRNA modification"/>
    <property type="evidence" value="ECO:0007669"/>
    <property type="project" value="UniProtKB-UniRule"/>
</dbReference>
<reference evidence="10 11" key="1">
    <citation type="journal article" date="2016" name="Int. J. Syst. Evol. Microbiol.">
        <title>Caldimicrobium thiodismutans sp. nov., a sulfur-disproportionating bacterium isolated from a hot spring, and emended description of the genus Caldimicrobium.</title>
        <authorList>
            <person name="Kojima H."/>
            <person name="Umezawa K."/>
            <person name="Fukui M."/>
        </authorList>
    </citation>
    <scope>NUCLEOTIDE SEQUENCE [LARGE SCALE GENOMIC DNA]</scope>
    <source>
        <strain evidence="10 11">TF1</strain>
    </source>
</reference>
<evidence type="ECO:0000259" key="9">
    <source>
        <dbReference type="SMART" id="SM00977"/>
    </source>
</evidence>
<comment type="catalytic activity">
    <reaction evidence="7 8">
        <text>cytidine(34) in tRNA(Ile2) + L-lysine + ATP = lysidine(34) in tRNA(Ile2) + AMP + diphosphate + H(+)</text>
        <dbReference type="Rhea" id="RHEA:43744"/>
        <dbReference type="Rhea" id="RHEA-COMP:10625"/>
        <dbReference type="Rhea" id="RHEA-COMP:10670"/>
        <dbReference type="ChEBI" id="CHEBI:15378"/>
        <dbReference type="ChEBI" id="CHEBI:30616"/>
        <dbReference type="ChEBI" id="CHEBI:32551"/>
        <dbReference type="ChEBI" id="CHEBI:33019"/>
        <dbReference type="ChEBI" id="CHEBI:82748"/>
        <dbReference type="ChEBI" id="CHEBI:83665"/>
        <dbReference type="ChEBI" id="CHEBI:456215"/>
        <dbReference type="EC" id="6.3.4.19"/>
    </reaction>
</comment>
<dbReference type="SUPFAM" id="SSF52402">
    <property type="entry name" value="Adenine nucleotide alpha hydrolases-like"/>
    <property type="match status" value="1"/>
</dbReference>
<dbReference type="RefSeq" id="WP_068512711.1">
    <property type="nucleotide sequence ID" value="NZ_AP014945.1"/>
</dbReference>
<dbReference type="GO" id="GO:0032267">
    <property type="term" value="F:tRNA(Ile)-lysidine synthase activity"/>
    <property type="evidence" value="ECO:0007669"/>
    <property type="project" value="UniProtKB-EC"/>
</dbReference>
<evidence type="ECO:0000256" key="2">
    <source>
        <dbReference type="ARBA" id="ARBA00022490"/>
    </source>
</evidence>
<dbReference type="EC" id="6.3.4.19" evidence="8"/>
<sequence length="453" mass="53264">MFLKKIRKFIEEYKLLRKGDRVLVGVSSGLDSLTLLETLFLLKKDLEIEIFVSHYDHKIRKGSHRDALFVYKYCKERGLPLFYTSSPVPSYAKREGLSLEMAGRELRYNLWYHLSKKYDFHRIALAHHLDDLVEEVFLKLIKGTGKRGLAGIPVKREEFIVRPFLFVSKEEIKNFAIERGLNWREDPTNQDLRIPRNKIRHILIPFLEKNFNPKIKETLKKTVSIIGEEEELIEELALENYDKIKSFWEEDLLLKIGELKLLPPVLRRRIYFLAFKEAGIPLFRITSRHLLMLDALILKQAKGPVYLPGNFLAYRGPGYLRLTKKVFTVPYFEIKVESPGHFDLPVGKLTLSLIPSKERPSQNSRNFQISADNLNPPFIIRKRKPGDKIYIPGIGHKKLKKFLQEKRIPSYLRDQLLIIERNGQIIGVWNVYVHPEYIIQKNTQQVWLFQIQF</sequence>
<dbReference type="SMART" id="SM00977">
    <property type="entry name" value="TilS_C"/>
    <property type="match status" value="1"/>
</dbReference>
<comment type="function">
    <text evidence="8">Ligates lysine onto the cytidine present at position 34 of the AUA codon-specific tRNA(Ile) that contains the anticodon CAU, in an ATP-dependent manner. Cytidine is converted to lysidine, thus changing the amino acid specificity of the tRNA from methionine to isoleucine.</text>
</comment>
<dbReference type="KEGG" id="cthi:THC_0436"/>
<dbReference type="InterPro" id="IPR012094">
    <property type="entry name" value="tRNA_Ile_lys_synt"/>
</dbReference>
<dbReference type="PANTHER" id="PTHR43033:SF1">
    <property type="entry name" value="TRNA(ILE)-LYSIDINE SYNTHASE-RELATED"/>
    <property type="match status" value="1"/>
</dbReference>
<reference evidence="11" key="2">
    <citation type="journal article" date="2016" name="Int. J. Syst. Evol. Microbiol.">
        <title>Caldimicrobium thiodismutans sp. nov., a sulfur-disproportionating bacterium isolated from a hot spring.</title>
        <authorList>
            <person name="Kojima H."/>
            <person name="Umezawa K."/>
            <person name="Fukui M."/>
        </authorList>
    </citation>
    <scope>NUCLEOTIDE SEQUENCE [LARGE SCALE GENOMIC DNA]</scope>
    <source>
        <strain evidence="11">TF1</strain>
    </source>
</reference>
<dbReference type="NCBIfam" id="TIGR02433">
    <property type="entry name" value="lysidine_TilS_C"/>
    <property type="match status" value="1"/>
</dbReference>
<dbReference type="Pfam" id="PF01171">
    <property type="entry name" value="ATP_bind_3"/>
    <property type="match status" value="1"/>
</dbReference>
<dbReference type="SUPFAM" id="SSF56037">
    <property type="entry name" value="PheT/TilS domain"/>
    <property type="match status" value="1"/>
</dbReference>
<dbReference type="AlphaFoldDB" id="A0A0U5AWN3"/>
<evidence type="ECO:0000256" key="4">
    <source>
        <dbReference type="ARBA" id="ARBA00022694"/>
    </source>
</evidence>
<dbReference type="CDD" id="cd01992">
    <property type="entry name" value="TilS_N"/>
    <property type="match status" value="1"/>
</dbReference>
<dbReference type="Gene3D" id="1.20.59.20">
    <property type="match status" value="1"/>
</dbReference>
<evidence type="ECO:0000256" key="8">
    <source>
        <dbReference type="HAMAP-Rule" id="MF_01161"/>
    </source>
</evidence>
<dbReference type="InterPro" id="IPR012795">
    <property type="entry name" value="tRNA_Ile_lys_synt_N"/>
</dbReference>
<comment type="caution">
    <text evidence="8">Lacks conserved residue(s) required for the propagation of feature annotation.</text>
</comment>
<accession>A0A0U5AWN3</accession>
<comment type="subcellular location">
    <subcellularLocation>
        <location evidence="1 8">Cytoplasm</location>
    </subcellularLocation>
</comment>
<evidence type="ECO:0000313" key="10">
    <source>
        <dbReference type="EMBL" id="BAU22831.1"/>
    </source>
</evidence>
<dbReference type="EMBL" id="AP014945">
    <property type="protein sequence ID" value="BAU22831.1"/>
    <property type="molecule type" value="Genomic_DNA"/>
</dbReference>
<evidence type="ECO:0000256" key="5">
    <source>
        <dbReference type="ARBA" id="ARBA00022741"/>
    </source>
</evidence>
<dbReference type="OrthoDB" id="9807403at2"/>
<dbReference type="InterPro" id="IPR014729">
    <property type="entry name" value="Rossmann-like_a/b/a_fold"/>
</dbReference>
<name>A0A0U5AWN3_9BACT</name>
<dbReference type="InterPro" id="IPR012796">
    <property type="entry name" value="Lysidine-tRNA-synth_C"/>
</dbReference>
<gene>
    <name evidence="8" type="primary">tilS</name>
    <name evidence="10" type="ORF">THC_0436</name>
</gene>
<dbReference type="PANTHER" id="PTHR43033">
    <property type="entry name" value="TRNA(ILE)-LYSIDINE SYNTHASE-RELATED"/>
    <property type="match status" value="1"/>
</dbReference>